<organism evidence="9 10">
    <name type="scientific">Seiridium unicorne</name>
    <dbReference type="NCBI Taxonomy" id="138068"/>
    <lineage>
        <taxon>Eukaryota</taxon>
        <taxon>Fungi</taxon>
        <taxon>Dikarya</taxon>
        <taxon>Ascomycota</taxon>
        <taxon>Pezizomycotina</taxon>
        <taxon>Sordariomycetes</taxon>
        <taxon>Xylariomycetidae</taxon>
        <taxon>Amphisphaeriales</taxon>
        <taxon>Sporocadaceae</taxon>
        <taxon>Seiridium</taxon>
    </lineage>
</organism>
<dbReference type="PRINTS" id="PR00463">
    <property type="entry name" value="EP450I"/>
</dbReference>
<evidence type="ECO:0000256" key="7">
    <source>
        <dbReference type="ARBA" id="ARBA00023033"/>
    </source>
</evidence>
<dbReference type="InterPro" id="IPR001128">
    <property type="entry name" value="Cyt_P450"/>
</dbReference>
<comment type="caution">
    <text evidence="9">The sequence shown here is derived from an EMBL/GenBank/DDBJ whole genome shotgun (WGS) entry which is preliminary data.</text>
</comment>
<evidence type="ECO:0000256" key="1">
    <source>
        <dbReference type="ARBA" id="ARBA00001971"/>
    </source>
</evidence>
<keyword evidence="6" id="KW-0408">Iron</keyword>
<keyword evidence="5" id="KW-0560">Oxidoreductase</keyword>
<evidence type="ECO:0000256" key="2">
    <source>
        <dbReference type="ARBA" id="ARBA00010617"/>
    </source>
</evidence>
<comment type="similarity">
    <text evidence="2">Belongs to the cytochrome P450 family.</text>
</comment>
<keyword evidence="8" id="KW-0812">Transmembrane</keyword>
<accession>A0ABR2UQ56</accession>
<feature type="transmembrane region" description="Helical" evidence="8">
    <location>
        <begin position="12"/>
        <end position="37"/>
    </location>
</feature>
<evidence type="ECO:0000256" key="4">
    <source>
        <dbReference type="ARBA" id="ARBA00022723"/>
    </source>
</evidence>
<evidence type="ECO:0000256" key="6">
    <source>
        <dbReference type="ARBA" id="ARBA00023004"/>
    </source>
</evidence>
<dbReference type="InterPro" id="IPR002401">
    <property type="entry name" value="Cyt_P450_E_grp-I"/>
</dbReference>
<keyword evidence="3" id="KW-0349">Heme</keyword>
<comment type="cofactor">
    <cofactor evidence="1">
        <name>heme</name>
        <dbReference type="ChEBI" id="CHEBI:30413"/>
    </cofactor>
</comment>
<keyword evidence="4" id="KW-0479">Metal-binding</keyword>
<reference evidence="9 10" key="1">
    <citation type="journal article" date="2024" name="J. Plant Pathol.">
        <title>Sequence and assembly of the genome of Seiridium unicorne, isolate CBS 538.82, causal agent of cypress canker disease.</title>
        <authorList>
            <person name="Scali E."/>
            <person name="Rocca G.D."/>
            <person name="Danti R."/>
            <person name="Garbelotto M."/>
            <person name="Barberini S."/>
            <person name="Baroncelli R."/>
            <person name="Emiliani G."/>
        </authorList>
    </citation>
    <scope>NUCLEOTIDE SEQUENCE [LARGE SCALE GENOMIC DNA]</scope>
    <source>
        <strain evidence="9 10">BM-138-508</strain>
    </source>
</reference>
<keyword evidence="8" id="KW-0472">Membrane</keyword>
<gene>
    <name evidence="9" type="ORF">SUNI508_09461</name>
</gene>
<sequence length="519" mass="58156">MDASVEHLWRNLSIRLAIGGVVALGVTSLMLISYRLWFHPLAKVPGPFLQRISGLPRIWQCRKGNRHICEIEAHRKYGTVVRIGPDSLSFNTLSALQTIHAKSANVFKGDEFYGLLDGGAEGGQSIQMTQDSEAHAARRRVLDRMMPSRERAFHIINELAQQFQKTTWELAAANDGLVDINKVASWYGFDVISTIAFGRSMRMLHSDEFRWLPKCLQDASVFLYWGGFARSLRLFRRLLGSSWPSRLGMRYVLQAQRYQDLAERQVSMRASRMDREKATGSEPVDIFGKLINADLYSDIDLRADSSLLIAAGSDAVRFTVVATLYYWGRNPDIYANVAREIRSIVAEPEHITDATLSSLKYLRACIDETMRITPPKPSSVPREVNAGAIEVDGITIPAGMTVGTSTYALHRNPDICPSPDKYRPERWLERPVDPKMLAAFNPFLKGPRACPGKMVAYLAMQAALFHLVYKYDILVKDTSNGGPMVSPGDNGTRGDEFPFHDWVIGYADGPTIELRARAL</sequence>
<evidence type="ECO:0000256" key="5">
    <source>
        <dbReference type="ARBA" id="ARBA00023002"/>
    </source>
</evidence>
<dbReference type="Gene3D" id="1.10.630.10">
    <property type="entry name" value="Cytochrome P450"/>
    <property type="match status" value="1"/>
</dbReference>
<evidence type="ECO:0000313" key="10">
    <source>
        <dbReference type="Proteomes" id="UP001408356"/>
    </source>
</evidence>
<dbReference type="InterPro" id="IPR050121">
    <property type="entry name" value="Cytochrome_P450_monoxygenase"/>
</dbReference>
<protein>
    <submittedName>
        <fullName evidence="9">Cytochrome P450</fullName>
    </submittedName>
</protein>
<dbReference type="Pfam" id="PF00067">
    <property type="entry name" value="p450"/>
    <property type="match status" value="1"/>
</dbReference>
<evidence type="ECO:0000256" key="8">
    <source>
        <dbReference type="SAM" id="Phobius"/>
    </source>
</evidence>
<keyword evidence="8" id="KW-1133">Transmembrane helix</keyword>
<name>A0ABR2UQ56_9PEZI</name>
<evidence type="ECO:0000313" key="9">
    <source>
        <dbReference type="EMBL" id="KAK9416763.1"/>
    </source>
</evidence>
<dbReference type="Proteomes" id="UP001408356">
    <property type="component" value="Unassembled WGS sequence"/>
</dbReference>
<dbReference type="PANTHER" id="PTHR24305">
    <property type="entry name" value="CYTOCHROME P450"/>
    <property type="match status" value="1"/>
</dbReference>
<keyword evidence="10" id="KW-1185">Reference proteome</keyword>
<dbReference type="EMBL" id="JARVKF010000404">
    <property type="protein sequence ID" value="KAK9416763.1"/>
    <property type="molecule type" value="Genomic_DNA"/>
</dbReference>
<proteinExistence type="inferred from homology"/>
<dbReference type="PANTHER" id="PTHR24305:SF237">
    <property type="entry name" value="CYTOCHROME P450 MONOOXYGENASE ATNE-RELATED"/>
    <property type="match status" value="1"/>
</dbReference>
<dbReference type="InterPro" id="IPR036396">
    <property type="entry name" value="Cyt_P450_sf"/>
</dbReference>
<evidence type="ECO:0000256" key="3">
    <source>
        <dbReference type="ARBA" id="ARBA00022617"/>
    </source>
</evidence>
<dbReference type="SUPFAM" id="SSF48264">
    <property type="entry name" value="Cytochrome P450"/>
    <property type="match status" value="1"/>
</dbReference>
<keyword evidence="7" id="KW-0503">Monooxygenase</keyword>